<comment type="pathway">
    <text evidence="9">Sulfur metabolism; glutathione metabolism.</text>
</comment>
<keyword evidence="9" id="KW-0317">Glutathione biosynthesis</keyword>
<evidence type="ECO:0000256" key="7">
    <source>
        <dbReference type="ARBA" id="ARBA00023315"/>
    </source>
</evidence>
<dbReference type="PRINTS" id="PR01210">
    <property type="entry name" value="GGTRANSPTASE"/>
</dbReference>
<dbReference type="InterPro" id="IPR051792">
    <property type="entry name" value="GGT_bact"/>
</dbReference>
<gene>
    <name evidence="11" type="primary">ggt</name>
    <name evidence="11" type="ORF">L6773_09260</name>
</gene>
<dbReference type="PROSITE" id="PS51257">
    <property type="entry name" value="PROKAR_LIPOPROTEIN"/>
    <property type="match status" value="1"/>
</dbReference>
<evidence type="ECO:0000313" key="12">
    <source>
        <dbReference type="Proteomes" id="UP001165366"/>
    </source>
</evidence>
<evidence type="ECO:0000256" key="8">
    <source>
        <dbReference type="ARBA" id="ARBA00047417"/>
    </source>
</evidence>
<dbReference type="EC" id="3.4.19.13" evidence="9"/>
<evidence type="ECO:0000256" key="2">
    <source>
        <dbReference type="ARBA" id="ARBA00001089"/>
    </source>
</evidence>
<protein>
    <recommendedName>
        <fullName evidence="9">Glutathione hydrolase proenzyme</fullName>
        <ecNumber evidence="9">2.3.2.2</ecNumber>
        <ecNumber evidence="9">3.4.19.13</ecNumber>
    </recommendedName>
    <component>
        <recommendedName>
            <fullName evidence="9">Glutathione hydrolase large chain</fullName>
        </recommendedName>
    </component>
    <component>
        <recommendedName>
            <fullName evidence="9">Glutathione hydrolase small chain</fullName>
        </recommendedName>
    </component>
</protein>
<dbReference type="InterPro" id="IPR029055">
    <property type="entry name" value="Ntn_hydrolases_N"/>
</dbReference>
<dbReference type="Pfam" id="PF01019">
    <property type="entry name" value="G_glu_transpept"/>
    <property type="match status" value="1"/>
</dbReference>
<reference evidence="11" key="2">
    <citation type="submission" date="2024-05" db="EMBL/GenBank/DDBJ databases">
        <title>Rhodohalobacter halophilus gen. nov., sp. nov., a moderately halophilic member of the family Balneolaceae.</title>
        <authorList>
            <person name="Xia J."/>
        </authorList>
    </citation>
    <scope>NUCLEOTIDE SEQUENCE</scope>
    <source>
        <strain evidence="11">WB101</strain>
    </source>
</reference>
<dbReference type="PROSITE" id="PS00462">
    <property type="entry name" value="G_GLU_TRANSPEPTIDASE"/>
    <property type="match status" value="1"/>
</dbReference>
<evidence type="ECO:0000256" key="6">
    <source>
        <dbReference type="ARBA" id="ARBA00023145"/>
    </source>
</evidence>
<evidence type="ECO:0000256" key="3">
    <source>
        <dbReference type="ARBA" id="ARBA00009381"/>
    </source>
</evidence>
<evidence type="ECO:0000256" key="4">
    <source>
        <dbReference type="ARBA" id="ARBA00022679"/>
    </source>
</evidence>
<dbReference type="InterPro" id="IPR043138">
    <property type="entry name" value="GGT_lsub"/>
</dbReference>
<keyword evidence="5 9" id="KW-0378">Hydrolase</keyword>
<name>A0ABS9KD39_9BACT</name>
<keyword evidence="7 9" id="KW-0012">Acyltransferase</keyword>
<dbReference type="InterPro" id="IPR000101">
    <property type="entry name" value="GGT_peptidase"/>
</dbReference>
<comment type="catalytic activity">
    <reaction evidence="1 9">
        <text>an S-substituted glutathione + H2O = an S-substituted L-cysteinylglycine + L-glutamate</text>
        <dbReference type="Rhea" id="RHEA:59468"/>
        <dbReference type="ChEBI" id="CHEBI:15377"/>
        <dbReference type="ChEBI" id="CHEBI:29985"/>
        <dbReference type="ChEBI" id="CHEBI:90779"/>
        <dbReference type="ChEBI" id="CHEBI:143103"/>
        <dbReference type="EC" id="3.4.19.13"/>
    </reaction>
</comment>
<dbReference type="SUPFAM" id="SSF56235">
    <property type="entry name" value="N-terminal nucleophile aminohydrolases (Ntn hydrolases)"/>
    <property type="match status" value="1"/>
</dbReference>
<evidence type="ECO:0000256" key="1">
    <source>
        <dbReference type="ARBA" id="ARBA00001049"/>
    </source>
</evidence>
<dbReference type="Gene3D" id="1.10.246.130">
    <property type="match status" value="1"/>
</dbReference>
<dbReference type="EC" id="2.3.2.2" evidence="9"/>
<comment type="catalytic activity">
    <reaction evidence="8 9">
        <text>an N-terminal (5-L-glutamyl)-[peptide] + an alpha-amino acid = 5-L-glutamyl amino acid + an N-terminal L-alpha-aminoacyl-[peptide]</text>
        <dbReference type="Rhea" id="RHEA:23904"/>
        <dbReference type="Rhea" id="RHEA-COMP:9780"/>
        <dbReference type="Rhea" id="RHEA-COMP:9795"/>
        <dbReference type="ChEBI" id="CHEBI:77644"/>
        <dbReference type="ChEBI" id="CHEBI:78597"/>
        <dbReference type="ChEBI" id="CHEBI:78599"/>
        <dbReference type="ChEBI" id="CHEBI:78608"/>
        <dbReference type="EC" id="2.3.2.2"/>
    </reaction>
</comment>
<dbReference type="GO" id="GO:0103068">
    <property type="term" value="F:leukotriene C4 gamma-glutamyl transferase activity"/>
    <property type="evidence" value="ECO:0007669"/>
    <property type="project" value="UniProtKB-EC"/>
</dbReference>
<dbReference type="InterPro" id="IPR043137">
    <property type="entry name" value="GGT_ssub_C"/>
</dbReference>
<evidence type="ECO:0000256" key="9">
    <source>
        <dbReference type="RuleBase" id="RU368036"/>
    </source>
</evidence>
<comment type="catalytic activity">
    <reaction evidence="2 9">
        <text>glutathione + H2O = L-cysteinylglycine + L-glutamate</text>
        <dbReference type="Rhea" id="RHEA:28807"/>
        <dbReference type="ChEBI" id="CHEBI:15377"/>
        <dbReference type="ChEBI" id="CHEBI:29985"/>
        <dbReference type="ChEBI" id="CHEBI:57925"/>
        <dbReference type="ChEBI" id="CHEBI:61694"/>
        <dbReference type="EC" id="3.4.19.13"/>
    </reaction>
</comment>
<keyword evidence="4 9" id="KW-0808">Transferase</keyword>
<dbReference type="Proteomes" id="UP001165366">
    <property type="component" value="Unassembled WGS sequence"/>
</dbReference>
<reference evidence="11" key="1">
    <citation type="submission" date="2022-01" db="EMBL/GenBank/DDBJ databases">
        <authorList>
            <person name="Wang Y."/>
        </authorList>
    </citation>
    <scope>NUCLEOTIDE SEQUENCE</scope>
    <source>
        <strain evidence="11">WB101</strain>
    </source>
</reference>
<feature type="region of interest" description="Disordered" evidence="10">
    <location>
        <begin position="472"/>
        <end position="494"/>
    </location>
</feature>
<evidence type="ECO:0000313" key="11">
    <source>
        <dbReference type="EMBL" id="MCG2588753.1"/>
    </source>
</evidence>
<dbReference type="PANTHER" id="PTHR43199">
    <property type="entry name" value="GLUTATHIONE HYDROLASE"/>
    <property type="match status" value="1"/>
</dbReference>
<dbReference type="PANTHER" id="PTHR43199:SF1">
    <property type="entry name" value="GLUTATHIONE HYDROLASE PROENZYME"/>
    <property type="match status" value="1"/>
</dbReference>
<keyword evidence="12" id="KW-1185">Reference proteome</keyword>
<evidence type="ECO:0000256" key="5">
    <source>
        <dbReference type="ARBA" id="ARBA00022801"/>
    </source>
</evidence>
<keyword evidence="6 9" id="KW-0865">Zymogen</keyword>
<accession>A0ABS9KD39</accession>
<dbReference type="NCBIfam" id="TIGR00066">
    <property type="entry name" value="g_glut_trans"/>
    <property type="match status" value="1"/>
</dbReference>
<comment type="PTM">
    <text evidence="9">Cleaved by autocatalysis into a large and a small subunit.</text>
</comment>
<organism evidence="11 12">
    <name type="scientific">Rhodohalobacter sulfatireducens</name>
    <dbReference type="NCBI Taxonomy" id="2911366"/>
    <lineage>
        <taxon>Bacteria</taxon>
        <taxon>Pseudomonadati</taxon>
        <taxon>Balneolota</taxon>
        <taxon>Balneolia</taxon>
        <taxon>Balneolales</taxon>
        <taxon>Balneolaceae</taxon>
        <taxon>Rhodohalobacter</taxon>
    </lineage>
</organism>
<dbReference type="InterPro" id="IPR055262">
    <property type="entry name" value="GGT_CS"/>
</dbReference>
<proteinExistence type="inferred from homology"/>
<comment type="similarity">
    <text evidence="3 9">Belongs to the gamma-glutamyltransferase family.</text>
</comment>
<dbReference type="RefSeq" id="WP_237853657.1">
    <property type="nucleotide sequence ID" value="NZ_JAKLWS010000009.1"/>
</dbReference>
<dbReference type="EMBL" id="JAKLWS010000009">
    <property type="protein sequence ID" value="MCG2588753.1"/>
    <property type="molecule type" value="Genomic_DNA"/>
</dbReference>
<dbReference type="Gene3D" id="3.60.20.40">
    <property type="match status" value="1"/>
</dbReference>
<comment type="caution">
    <text evidence="11">The sequence shown here is derived from an EMBL/GenBank/DDBJ whole genome shotgun (WGS) entry which is preliminary data.</text>
</comment>
<evidence type="ECO:0000256" key="10">
    <source>
        <dbReference type="SAM" id="MobiDB-lite"/>
    </source>
</evidence>
<comment type="subunit">
    <text evidence="9">This enzyme consists of two polypeptide chains, which are synthesized in precursor form from a single polypeptide.</text>
</comment>
<sequence length="610" mass="66212">MSCNIIKNLLILLIISAGFVFFSLSGCVSQSQQGKVSYQIPEPPEISTGYQPKPGWATSEFAVASANPLSTDAGYQIIQAGGNAVDATIAVQLVLTLVEPQSSGIGGGAFFMMWDGKEIHAYNGRETAPSGATERLFLDENGETLQHADAVRSGKSVGVPGTLALLNVIHDEFGRLPWTEVLEPAITLAEEGFEITPRLHELLENDESLRNDELARDFYYDEEGNALPVGHLLKNPALAQILRKVSGEGISAFYEGDAARDISARIQAHEQPGSMTTEDLEEYPSLDLETEEICNDWKAYEICGFPPPASGHLAIMQILGIMENLKEPEVAFLDSIPSTGWLHQYLEAAKLAFADRNQYVADERFVQPPGGSWQTMLDSTYLAERAQLIQTNASMERAEPGTPGEMQAMYGVQKTQPEYGTSHISIVDREGNAVSMTTTIESGFGSRIMSDGGTGLPGGFMLNNELTDFSFSPIDEEGNPIANRVEPGKRPRSSMAPTLVFDGETGEFLASVGSPGGTSIIHYTAKAIVGMYEWDLNAQKAIDLPNFGNYNGPSVLEENRFPDNLINELEAMGHEIIIRPMTSGIHAIQKTDKGYFGGADPRREGTVMGE</sequence>